<comment type="cofactor">
    <cofactor evidence="2">
        <name>Zn(2+)</name>
        <dbReference type="ChEBI" id="CHEBI:29105"/>
    </cofactor>
</comment>
<dbReference type="Pfam" id="PF09296">
    <property type="entry name" value="NUDIX-like"/>
    <property type="match status" value="1"/>
</dbReference>
<evidence type="ECO:0000256" key="3">
    <source>
        <dbReference type="ARBA" id="ARBA00009595"/>
    </source>
</evidence>
<evidence type="ECO:0000256" key="7">
    <source>
        <dbReference type="ARBA" id="ARBA00022842"/>
    </source>
</evidence>
<reference evidence="12" key="1">
    <citation type="submission" date="2016-10" db="EMBL/GenBank/DDBJ databases">
        <authorList>
            <person name="Varghese N."/>
            <person name="Submissions S."/>
        </authorList>
    </citation>
    <scope>NUCLEOTIDE SEQUENCE [LARGE SCALE GENOMIC DNA]</scope>
    <source>
        <strain evidence="12">DSM 13490</strain>
    </source>
</reference>
<feature type="domain" description="Nudix hydrolase" evidence="10">
    <location>
        <begin position="134"/>
        <end position="256"/>
    </location>
</feature>
<keyword evidence="5" id="KW-0479">Metal-binding</keyword>
<evidence type="ECO:0000259" key="10">
    <source>
        <dbReference type="PROSITE" id="PS51462"/>
    </source>
</evidence>
<dbReference type="CDD" id="cd03429">
    <property type="entry name" value="NUDIX_NADH_pyrophosphatase_Nudt13"/>
    <property type="match status" value="1"/>
</dbReference>
<dbReference type="Proteomes" id="UP000199266">
    <property type="component" value="Unassembled WGS sequence"/>
</dbReference>
<organism evidence="11 12">
    <name type="scientific">Acetomicrobium thermoterrenum DSM 13490</name>
    <dbReference type="NCBI Taxonomy" id="1120987"/>
    <lineage>
        <taxon>Bacteria</taxon>
        <taxon>Thermotogati</taxon>
        <taxon>Synergistota</taxon>
        <taxon>Synergistia</taxon>
        <taxon>Synergistales</taxon>
        <taxon>Acetomicrobiaceae</taxon>
        <taxon>Acetomicrobium</taxon>
    </lineage>
</organism>
<evidence type="ECO:0000256" key="4">
    <source>
        <dbReference type="ARBA" id="ARBA00012381"/>
    </source>
</evidence>
<proteinExistence type="inferred from homology"/>
<dbReference type="GO" id="GO:0005829">
    <property type="term" value="C:cytosol"/>
    <property type="evidence" value="ECO:0007669"/>
    <property type="project" value="TreeGrafter"/>
</dbReference>
<dbReference type="GO" id="GO:0046872">
    <property type="term" value="F:metal ion binding"/>
    <property type="evidence" value="ECO:0007669"/>
    <property type="project" value="UniProtKB-KW"/>
</dbReference>
<dbReference type="EC" id="3.6.1.22" evidence="4"/>
<dbReference type="GO" id="GO:0035529">
    <property type="term" value="F:NADH pyrophosphatase activity"/>
    <property type="evidence" value="ECO:0007669"/>
    <property type="project" value="TreeGrafter"/>
</dbReference>
<dbReference type="GO" id="GO:0019677">
    <property type="term" value="P:NAD+ catabolic process"/>
    <property type="evidence" value="ECO:0007669"/>
    <property type="project" value="TreeGrafter"/>
</dbReference>
<keyword evidence="6" id="KW-0378">Hydrolase</keyword>
<dbReference type="Gene3D" id="3.90.79.10">
    <property type="entry name" value="Nucleoside Triphosphate Pyrophosphohydrolase"/>
    <property type="match status" value="1"/>
</dbReference>
<keyword evidence="12" id="KW-1185">Reference proteome</keyword>
<dbReference type="Pfam" id="PF00293">
    <property type="entry name" value="NUDIX"/>
    <property type="match status" value="1"/>
</dbReference>
<dbReference type="InterPro" id="IPR050241">
    <property type="entry name" value="NAD-cap_RNA_hydrolase_NudC"/>
</dbReference>
<evidence type="ECO:0000256" key="9">
    <source>
        <dbReference type="ARBA" id="ARBA00023679"/>
    </source>
</evidence>
<dbReference type="InterPro" id="IPR015375">
    <property type="entry name" value="NADH_PPase-like_N"/>
</dbReference>
<dbReference type="AlphaFoldDB" id="A0A1H3FDP0"/>
<evidence type="ECO:0000256" key="5">
    <source>
        <dbReference type="ARBA" id="ARBA00022723"/>
    </source>
</evidence>
<evidence type="ECO:0000313" key="12">
    <source>
        <dbReference type="Proteomes" id="UP000199266"/>
    </source>
</evidence>
<accession>A0A1H3FDP0</accession>
<dbReference type="InterPro" id="IPR015797">
    <property type="entry name" value="NUDIX_hydrolase-like_dom_sf"/>
</dbReference>
<dbReference type="GO" id="GO:0006742">
    <property type="term" value="P:NADP+ catabolic process"/>
    <property type="evidence" value="ECO:0007669"/>
    <property type="project" value="TreeGrafter"/>
</dbReference>
<sequence length="264" mass="29486">MEEIWYLFKDHKLLLCHASKMRLPTSRDVECLADKIVSKGVIAIGDAGRDENPRQYWAEMSPEASIPEGMVALGLRDVGSILGEEAFYAAARAFQLMNWVGRYRFCMSCGDTLEPSSVDNSKICPTCGSVFYPPVSPAVIVAVEREGKILLARNASFPPKRYSVIAGFVEPGESFEDAVRREVREEVSIEVKDIKYFGSQPWPFPHSIMVGFTAKWASGELKPDGREILDAGWFSPDEMPDLPPGVSIARKLIDNFRRSRGVEF</sequence>
<evidence type="ECO:0000313" key="11">
    <source>
        <dbReference type="EMBL" id="SDX88907.1"/>
    </source>
</evidence>
<comment type="catalytic activity">
    <reaction evidence="9">
        <text>a 5'-end NAD(+)-phospho-ribonucleoside in mRNA + H2O = a 5'-end phospho-adenosine-phospho-ribonucleoside in mRNA + beta-nicotinamide D-ribonucleotide + 2 H(+)</text>
        <dbReference type="Rhea" id="RHEA:60876"/>
        <dbReference type="Rhea" id="RHEA-COMP:15698"/>
        <dbReference type="Rhea" id="RHEA-COMP:15719"/>
        <dbReference type="ChEBI" id="CHEBI:14649"/>
        <dbReference type="ChEBI" id="CHEBI:15377"/>
        <dbReference type="ChEBI" id="CHEBI:15378"/>
        <dbReference type="ChEBI" id="CHEBI:144029"/>
        <dbReference type="ChEBI" id="CHEBI:144051"/>
    </reaction>
    <physiologicalReaction direction="left-to-right" evidence="9">
        <dbReference type="Rhea" id="RHEA:60877"/>
    </physiologicalReaction>
</comment>
<evidence type="ECO:0000256" key="6">
    <source>
        <dbReference type="ARBA" id="ARBA00022801"/>
    </source>
</evidence>
<evidence type="ECO:0000256" key="2">
    <source>
        <dbReference type="ARBA" id="ARBA00001947"/>
    </source>
</evidence>
<keyword evidence="8" id="KW-0520">NAD</keyword>
<dbReference type="EMBL" id="FNPD01000005">
    <property type="protein sequence ID" value="SDX88907.1"/>
    <property type="molecule type" value="Genomic_DNA"/>
</dbReference>
<dbReference type="SUPFAM" id="SSF55811">
    <property type="entry name" value="Nudix"/>
    <property type="match status" value="1"/>
</dbReference>
<dbReference type="NCBIfam" id="NF001299">
    <property type="entry name" value="PRK00241.1"/>
    <property type="match status" value="1"/>
</dbReference>
<gene>
    <name evidence="11" type="ORF">SAMN03080603_01013</name>
</gene>
<comment type="similarity">
    <text evidence="3">Belongs to the Nudix hydrolase family. NudC subfamily.</text>
</comment>
<dbReference type="PROSITE" id="PS51462">
    <property type="entry name" value="NUDIX"/>
    <property type="match status" value="1"/>
</dbReference>
<dbReference type="Gene3D" id="3.90.79.20">
    <property type="match status" value="1"/>
</dbReference>
<dbReference type="RefSeq" id="WP_234945473.1">
    <property type="nucleotide sequence ID" value="NZ_FNPD01000005.1"/>
</dbReference>
<dbReference type="PANTHER" id="PTHR42904">
    <property type="entry name" value="NUDIX HYDROLASE, NUDC SUBFAMILY"/>
    <property type="match status" value="1"/>
</dbReference>
<dbReference type="InterPro" id="IPR000086">
    <property type="entry name" value="NUDIX_hydrolase_dom"/>
</dbReference>
<dbReference type="InterPro" id="IPR049734">
    <property type="entry name" value="NudC-like_C"/>
</dbReference>
<name>A0A1H3FDP0_9BACT</name>
<dbReference type="PANTHER" id="PTHR42904:SF6">
    <property type="entry name" value="NAD-CAPPED RNA HYDROLASE NUDT12"/>
    <property type="match status" value="1"/>
</dbReference>
<protein>
    <recommendedName>
        <fullName evidence="4">NAD(+) diphosphatase</fullName>
        <ecNumber evidence="4">3.6.1.22</ecNumber>
    </recommendedName>
</protein>
<evidence type="ECO:0000256" key="1">
    <source>
        <dbReference type="ARBA" id="ARBA00001946"/>
    </source>
</evidence>
<keyword evidence="7" id="KW-0460">Magnesium</keyword>
<evidence type="ECO:0000256" key="8">
    <source>
        <dbReference type="ARBA" id="ARBA00023027"/>
    </source>
</evidence>
<comment type="cofactor">
    <cofactor evidence="1">
        <name>Mg(2+)</name>
        <dbReference type="ChEBI" id="CHEBI:18420"/>
    </cofactor>
</comment>